<evidence type="ECO:0000313" key="2">
    <source>
        <dbReference type="Proteomes" id="UP000636960"/>
    </source>
</evidence>
<sequence length="168" mass="17836">MTQADRPSRGITRSRAAAVWLAVVAVALGPLAGGCTGDRQAEVAERGRSVMPFDLDRTTHRFTKNPGGGEQTVVSGEPGQIALIRQHLRQEAERFRAGDFADPAAIHGDAMPGLAALRASAGRITVTYADTPDGARITYATTDPALEQALHQWFDAQVSDHGRHATPG</sequence>
<dbReference type="AlphaFoldDB" id="A0A919JYQ8"/>
<proteinExistence type="predicted"/>
<gene>
    <name evidence="1" type="ORF">Ari01nite_46480</name>
</gene>
<dbReference type="EMBL" id="BOMV01000055">
    <property type="protein sequence ID" value="GIE97183.1"/>
    <property type="molecule type" value="Genomic_DNA"/>
</dbReference>
<dbReference type="RefSeq" id="WP_203783888.1">
    <property type="nucleotide sequence ID" value="NZ_BOMV01000055.1"/>
</dbReference>
<keyword evidence="2" id="KW-1185">Reference proteome</keyword>
<dbReference type="Proteomes" id="UP000636960">
    <property type="component" value="Unassembled WGS sequence"/>
</dbReference>
<accession>A0A919JYQ8</accession>
<comment type="caution">
    <text evidence="1">The sequence shown here is derived from an EMBL/GenBank/DDBJ whole genome shotgun (WGS) entry which is preliminary data.</text>
</comment>
<organism evidence="1 2">
    <name type="scientific">Paractinoplanes rishiriensis</name>
    <dbReference type="NCBI Taxonomy" id="1050105"/>
    <lineage>
        <taxon>Bacteria</taxon>
        <taxon>Bacillati</taxon>
        <taxon>Actinomycetota</taxon>
        <taxon>Actinomycetes</taxon>
        <taxon>Micromonosporales</taxon>
        <taxon>Micromonosporaceae</taxon>
        <taxon>Paractinoplanes</taxon>
    </lineage>
</organism>
<evidence type="ECO:0000313" key="1">
    <source>
        <dbReference type="EMBL" id="GIE97183.1"/>
    </source>
</evidence>
<protein>
    <recommendedName>
        <fullName evidence="3">Aspartate carbamoyltransferase</fullName>
    </recommendedName>
</protein>
<name>A0A919JYQ8_9ACTN</name>
<evidence type="ECO:0008006" key="3">
    <source>
        <dbReference type="Google" id="ProtNLM"/>
    </source>
</evidence>
<dbReference type="PROSITE" id="PS51257">
    <property type="entry name" value="PROKAR_LIPOPROTEIN"/>
    <property type="match status" value="1"/>
</dbReference>
<reference evidence="1" key="1">
    <citation type="submission" date="2021-01" db="EMBL/GenBank/DDBJ databases">
        <title>Whole genome shotgun sequence of Actinoplanes rishiriensis NBRC 108556.</title>
        <authorList>
            <person name="Komaki H."/>
            <person name="Tamura T."/>
        </authorList>
    </citation>
    <scope>NUCLEOTIDE SEQUENCE</scope>
    <source>
        <strain evidence="1">NBRC 108556</strain>
    </source>
</reference>